<reference evidence="1 2" key="1">
    <citation type="submission" date="2018-11" db="EMBL/GenBank/DDBJ databases">
        <title>Genomic Encyclopedia of Type Strains, Phase IV (KMG-IV): sequencing the most valuable type-strain genomes for metagenomic binning, comparative biology and taxonomic classification.</title>
        <authorList>
            <person name="Goeker M."/>
        </authorList>
    </citation>
    <scope>NUCLEOTIDE SEQUENCE [LARGE SCALE GENOMIC DNA]</scope>
    <source>
        <strain evidence="1 2">DSM 26537</strain>
    </source>
</reference>
<name>A0A3N1Y2H2_9FIRM</name>
<dbReference type="SUPFAM" id="SSF52540">
    <property type="entry name" value="P-loop containing nucleoside triphosphate hydrolases"/>
    <property type="match status" value="1"/>
</dbReference>
<sequence>MNIAVMSPHTHKSGNTVIASLIAYELSTRNRTVCLTHGSNKSNSLYQYFNMNEKDNQTCNSTQLLDLIKEGGIRKNDIGNYCKSITDRFELFSLNSNEVSSDKFNSLITFINSNFPHDYIIYDIDDNDLESTINQAILKECDCIIYILTQNSTELSEFNENKKQILYWMEDIPSIVVVNKYCDIVSNIKQVAAGIGIKKVSKWYKLSYNPWITYGTANGKMKFLYENIQKREYHVVDIDSDVKALVNGILSIKHAKQVARYHTASKNKEEIVLE</sequence>
<dbReference type="RefSeq" id="WP_123607831.1">
    <property type="nucleotide sequence ID" value="NZ_RJVG01000001.1"/>
</dbReference>
<dbReference type="Proteomes" id="UP000273083">
    <property type="component" value="Unassembled WGS sequence"/>
</dbReference>
<evidence type="ECO:0008006" key="3">
    <source>
        <dbReference type="Google" id="ProtNLM"/>
    </source>
</evidence>
<dbReference type="AlphaFoldDB" id="A0A3N1Y2H2"/>
<comment type="caution">
    <text evidence="1">The sequence shown here is derived from an EMBL/GenBank/DDBJ whole genome shotgun (WGS) entry which is preliminary data.</text>
</comment>
<dbReference type="InterPro" id="IPR027417">
    <property type="entry name" value="P-loop_NTPase"/>
</dbReference>
<evidence type="ECO:0000313" key="1">
    <source>
        <dbReference type="EMBL" id="ROR31742.1"/>
    </source>
</evidence>
<protein>
    <recommendedName>
        <fullName evidence="3">Cellulose biosynthesis protein BcsQ</fullName>
    </recommendedName>
</protein>
<evidence type="ECO:0000313" key="2">
    <source>
        <dbReference type="Proteomes" id="UP000273083"/>
    </source>
</evidence>
<organism evidence="1 2">
    <name type="scientific">Mobilisporobacter senegalensis</name>
    <dbReference type="NCBI Taxonomy" id="1329262"/>
    <lineage>
        <taxon>Bacteria</taxon>
        <taxon>Bacillati</taxon>
        <taxon>Bacillota</taxon>
        <taxon>Clostridia</taxon>
        <taxon>Lachnospirales</taxon>
        <taxon>Lachnospiraceae</taxon>
        <taxon>Mobilisporobacter</taxon>
    </lineage>
</organism>
<accession>A0A3N1Y2H2</accession>
<dbReference type="CDD" id="cd00882">
    <property type="entry name" value="Ras_like_GTPase"/>
    <property type="match status" value="1"/>
</dbReference>
<dbReference type="OrthoDB" id="2079663at2"/>
<proteinExistence type="predicted"/>
<keyword evidence="2" id="KW-1185">Reference proteome</keyword>
<dbReference type="EMBL" id="RJVG01000001">
    <property type="protein sequence ID" value="ROR31742.1"/>
    <property type="molecule type" value="Genomic_DNA"/>
</dbReference>
<dbReference type="Gene3D" id="3.40.50.300">
    <property type="entry name" value="P-loop containing nucleotide triphosphate hydrolases"/>
    <property type="match status" value="1"/>
</dbReference>
<gene>
    <name evidence="1" type="ORF">EDD66_101360</name>
</gene>